<name>A0ABU8C2U0_9GAMM</name>
<dbReference type="PANTHER" id="PTHR22916:SF71">
    <property type="entry name" value="GLYCOSYL TRANSFERASE"/>
    <property type="match status" value="1"/>
</dbReference>
<proteinExistence type="predicted"/>
<dbReference type="RefSeq" id="WP_335734267.1">
    <property type="nucleotide sequence ID" value="NZ_JALAAR010000001.1"/>
</dbReference>
<dbReference type="SUPFAM" id="SSF53448">
    <property type="entry name" value="Nucleotide-diphospho-sugar transferases"/>
    <property type="match status" value="1"/>
</dbReference>
<dbReference type="EC" id="2.4.-.-" evidence="2"/>
<keyword evidence="2" id="KW-0328">Glycosyltransferase</keyword>
<gene>
    <name evidence="2" type="ORF">MN202_01260</name>
</gene>
<dbReference type="InterPro" id="IPR001173">
    <property type="entry name" value="Glyco_trans_2-like"/>
</dbReference>
<dbReference type="InterPro" id="IPR029044">
    <property type="entry name" value="Nucleotide-diphossugar_trans"/>
</dbReference>
<organism evidence="2 3">
    <name type="scientific">Rheinheimera muenzenbergensis</name>
    <dbReference type="NCBI Taxonomy" id="1193628"/>
    <lineage>
        <taxon>Bacteria</taxon>
        <taxon>Pseudomonadati</taxon>
        <taxon>Pseudomonadota</taxon>
        <taxon>Gammaproteobacteria</taxon>
        <taxon>Chromatiales</taxon>
        <taxon>Chromatiaceae</taxon>
        <taxon>Rheinheimera</taxon>
    </lineage>
</organism>
<keyword evidence="2" id="KW-0808">Transferase</keyword>
<dbReference type="EMBL" id="JALAAR010000001">
    <property type="protein sequence ID" value="MEH8015847.1"/>
    <property type="molecule type" value="Genomic_DNA"/>
</dbReference>
<feature type="domain" description="Glycosyltransferase 2-like" evidence="1">
    <location>
        <begin position="7"/>
        <end position="175"/>
    </location>
</feature>
<dbReference type="Pfam" id="PF00535">
    <property type="entry name" value="Glycos_transf_2"/>
    <property type="match status" value="1"/>
</dbReference>
<evidence type="ECO:0000313" key="3">
    <source>
        <dbReference type="Proteomes" id="UP001375382"/>
    </source>
</evidence>
<dbReference type="GO" id="GO:0016757">
    <property type="term" value="F:glycosyltransferase activity"/>
    <property type="evidence" value="ECO:0007669"/>
    <property type="project" value="UniProtKB-KW"/>
</dbReference>
<protein>
    <submittedName>
        <fullName evidence="2">Glycosyltransferase</fullName>
        <ecNumber evidence="2">2.4.-.-</ecNumber>
    </submittedName>
</protein>
<dbReference type="Proteomes" id="UP001375382">
    <property type="component" value="Unassembled WGS sequence"/>
</dbReference>
<dbReference type="PANTHER" id="PTHR22916">
    <property type="entry name" value="GLYCOSYLTRANSFERASE"/>
    <property type="match status" value="1"/>
</dbReference>
<comment type="caution">
    <text evidence="2">The sequence shown here is derived from an EMBL/GenBank/DDBJ whole genome shotgun (WGS) entry which is preliminary data.</text>
</comment>
<sequence length="316" mass="36573">MSVPKISVCVVTYNQVHYIRKCVESILQQQVDCDFELIVADDCSTDGTREVLLDLQQHYSDQLKLVLHEKNVGPINNYFSVHNLAQGEYISHLDGDDYALPGKLQVLKDFLDENDDCQIVWHRMVILNEKGETAVGMPVQPVDEQLGINKFYLADLAKYYGLTGCHSGSMYRKSAKKLTAYDKPTIDYYMTLTFVQNGGYAAYINQPYGVYRFFKQDKTLTRQKGNMYVGLAKLDFIERMLSENAPVRREFAAQLIFEIFTRAYLRHPLKWRFFKLLLKCRALPRMRDLLIIWKVFNASRHSNLVAAFERGYSGQI</sequence>
<keyword evidence="3" id="KW-1185">Reference proteome</keyword>
<dbReference type="Gene3D" id="3.90.550.10">
    <property type="entry name" value="Spore Coat Polysaccharide Biosynthesis Protein SpsA, Chain A"/>
    <property type="match status" value="1"/>
</dbReference>
<accession>A0ABU8C2U0</accession>
<evidence type="ECO:0000259" key="1">
    <source>
        <dbReference type="Pfam" id="PF00535"/>
    </source>
</evidence>
<evidence type="ECO:0000313" key="2">
    <source>
        <dbReference type="EMBL" id="MEH8015847.1"/>
    </source>
</evidence>
<reference evidence="2 3" key="1">
    <citation type="journal article" date="2023" name="Ecotoxicol. Environ. Saf.">
        <title>Mercury remediation potential of mercury-resistant strain Rheinheimera metallidurans sp. nov. isolated from a municipal waste dumping site.</title>
        <authorList>
            <person name="Yadav V."/>
            <person name="Manjhi A."/>
            <person name="Vadakedath N."/>
        </authorList>
    </citation>
    <scope>NUCLEOTIDE SEQUENCE [LARGE SCALE GENOMIC DNA]</scope>
    <source>
        <strain evidence="2 3">E-49</strain>
    </source>
</reference>